<dbReference type="Gene3D" id="3.30.420.40">
    <property type="match status" value="2"/>
</dbReference>
<protein>
    <submittedName>
        <fullName evidence="2">ROK family protein</fullName>
    </submittedName>
</protein>
<organism evidence="2">
    <name type="scientific">Schlesneria paludicola</name>
    <dbReference type="NCBI Taxonomy" id="360056"/>
    <lineage>
        <taxon>Bacteria</taxon>
        <taxon>Pseudomonadati</taxon>
        <taxon>Planctomycetota</taxon>
        <taxon>Planctomycetia</taxon>
        <taxon>Planctomycetales</taxon>
        <taxon>Planctomycetaceae</taxon>
        <taxon>Schlesneria</taxon>
    </lineage>
</organism>
<gene>
    <name evidence="2" type="ORF">ENQ76_09725</name>
</gene>
<dbReference type="InterPro" id="IPR000600">
    <property type="entry name" value="ROK"/>
</dbReference>
<comment type="similarity">
    <text evidence="1">Belongs to the ROK (NagC/XylR) family.</text>
</comment>
<dbReference type="AlphaFoldDB" id="A0A7C2NXK1"/>
<accession>A0A7C2NXK1</accession>
<sequence length="337" mass="35342">MTAVADGEYWLGFDLGGTKMHAVLFDAQFKPVARRRKKTRGHEGADAGIERITATVLKLLDDVQASPDQLHGIGVGAPGPVDMDAGLIHEAPNLGWKNVPLRELLHKEFGCPVAVCNDVDVGVYGEYRFGAARGARTVLGVFPGTGIGAGLVYEGHIFRGRNSSCLEMGHMPVVADGAPCGCGRRGCLETVASRLSMSAEIAKAAYRGQAPYLLRVAGTDLANIRSGVLAESIEAGDTVVESIVRDGARHLGTALGGVVNLLLPDVVVLGGGLVEALPDLFLEEVGAELRQRVMPAFESSLVVKVAELGDDAGVMGAAAWARQSFPGRSRKPLLAAN</sequence>
<dbReference type="SUPFAM" id="SSF53067">
    <property type="entry name" value="Actin-like ATPase domain"/>
    <property type="match status" value="1"/>
</dbReference>
<comment type="caution">
    <text evidence="2">The sequence shown here is derived from an EMBL/GenBank/DDBJ whole genome shotgun (WGS) entry which is preliminary data.</text>
</comment>
<dbReference type="EMBL" id="DSOK01000275">
    <property type="protein sequence ID" value="HEN15731.1"/>
    <property type="molecule type" value="Genomic_DNA"/>
</dbReference>
<dbReference type="PANTHER" id="PTHR18964">
    <property type="entry name" value="ROK (REPRESSOR, ORF, KINASE) FAMILY"/>
    <property type="match status" value="1"/>
</dbReference>
<dbReference type="InterPro" id="IPR043129">
    <property type="entry name" value="ATPase_NBD"/>
</dbReference>
<proteinExistence type="inferred from homology"/>
<evidence type="ECO:0000313" key="2">
    <source>
        <dbReference type="EMBL" id="HEN15731.1"/>
    </source>
</evidence>
<reference evidence="2" key="1">
    <citation type="journal article" date="2020" name="mSystems">
        <title>Genome- and Community-Level Interaction Insights into Carbon Utilization and Element Cycling Functions of Hydrothermarchaeota in Hydrothermal Sediment.</title>
        <authorList>
            <person name="Zhou Z."/>
            <person name="Liu Y."/>
            <person name="Xu W."/>
            <person name="Pan J."/>
            <person name="Luo Z.H."/>
            <person name="Li M."/>
        </authorList>
    </citation>
    <scope>NUCLEOTIDE SEQUENCE [LARGE SCALE GENOMIC DNA]</scope>
    <source>
        <strain evidence="2">SpSt-339</strain>
    </source>
</reference>
<name>A0A7C2NXK1_9PLAN</name>
<evidence type="ECO:0000256" key="1">
    <source>
        <dbReference type="ARBA" id="ARBA00006479"/>
    </source>
</evidence>
<dbReference type="Pfam" id="PF00480">
    <property type="entry name" value="ROK"/>
    <property type="match status" value="1"/>
</dbReference>
<dbReference type="PANTHER" id="PTHR18964:SF149">
    <property type="entry name" value="BIFUNCTIONAL UDP-N-ACETYLGLUCOSAMINE 2-EPIMERASE_N-ACETYLMANNOSAMINE KINASE"/>
    <property type="match status" value="1"/>
</dbReference>